<evidence type="ECO:0000256" key="1">
    <source>
        <dbReference type="SAM" id="MobiDB-lite"/>
    </source>
</evidence>
<sequence>MLLGTNDREQPAFCRILFVKKQILSNPKRRVDPNHHNANNERHQHVVPNVSGHKHHNRHKREGAENCCIVKNGAEYRERSVTREVEEVPGDKEEEKDDHGEWVP</sequence>
<gene>
    <name evidence="2" type="ORF">DS421_19g655700</name>
</gene>
<dbReference type="AlphaFoldDB" id="A0A6B9V9S7"/>
<feature type="compositionally biased region" description="Basic residues" evidence="1">
    <location>
        <begin position="52"/>
        <end position="61"/>
    </location>
</feature>
<evidence type="ECO:0000313" key="3">
    <source>
        <dbReference type="Proteomes" id="UP000464620"/>
    </source>
</evidence>
<organism evidence="2 3">
    <name type="scientific">Arachis hypogaea</name>
    <name type="common">Peanut</name>
    <dbReference type="NCBI Taxonomy" id="3818"/>
    <lineage>
        <taxon>Eukaryota</taxon>
        <taxon>Viridiplantae</taxon>
        <taxon>Streptophyta</taxon>
        <taxon>Embryophyta</taxon>
        <taxon>Tracheophyta</taxon>
        <taxon>Spermatophyta</taxon>
        <taxon>Magnoliopsida</taxon>
        <taxon>eudicotyledons</taxon>
        <taxon>Gunneridae</taxon>
        <taxon>Pentapetalae</taxon>
        <taxon>rosids</taxon>
        <taxon>fabids</taxon>
        <taxon>Fabales</taxon>
        <taxon>Fabaceae</taxon>
        <taxon>Papilionoideae</taxon>
        <taxon>50 kb inversion clade</taxon>
        <taxon>dalbergioids sensu lato</taxon>
        <taxon>Dalbergieae</taxon>
        <taxon>Pterocarpus clade</taxon>
        <taxon>Arachis</taxon>
    </lineage>
</organism>
<feature type="compositionally biased region" description="Basic and acidic residues" evidence="1">
    <location>
        <begin position="29"/>
        <end position="44"/>
    </location>
</feature>
<dbReference type="EMBL" id="CP031001">
    <property type="protein sequence ID" value="QHN77775.1"/>
    <property type="molecule type" value="Genomic_DNA"/>
</dbReference>
<reference evidence="2 3" key="1">
    <citation type="submission" date="2020-01" db="EMBL/GenBank/DDBJ databases">
        <title>Genome sequence of Arachis hypogaea, cultivar Shitouqi.</title>
        <authorList>
            <person name="Zhuang W."/>
            <person name="Chen H."/>
            <person name="Varshney R."/>
            <person name="Wang D."/>
            <person name="Ming R."/>
        </authorList>
    </citation>
    <scope>NUCLEOTIDE SEQUENCE [LARGE SCALE GENOMIC DNA]</scope>
    <source>
        <tissue evidence="2">Young leaf</tissue>
    </source>
</reference>
<dbReference type="Proteomes" id="UP000464620">
    <property type="component" value="Chromosome B09"/>
</dbReference>
<name>A0A6B9V9S7_ARAHY</name>
<protein>
    <submittedName>
        <fullName evidence="2">Uncharacterized protein</fullName>
    </submittedName>
</protein>
<feature type="region of interest" description="Disordered" evidence="1">
    <location>
        <begin position="79"/>
        <end position="104"/>
    </location>
</feature>
<feature type="region of interest" description="Disordered" evidence="1">
    <location>
        <begin position="27"/>
        <end position="66"/>
    </location>
</feature>
<accession>A0A6B9V9S7</accession>
<evidence type="ECO:0000313" key="2">
    <source>
        <dbReference type="EMBL" id="QHN77775.1"/>
    </source>
</evidence>
<proteinExistence type="predicted"/>